<keyword evidence="7" id="KW-0274">FAD</keyword>
<dbReference type="GO" id="GO:0047091">
    <property type="term" value="F:L-lysine 6-monooxygenase (NADPH) activity"/>
    <property type="evidence" value="ECO:0007669"/>
    <property type="project" value="UniProtKB-EC"/>
</dbReference>
<proteinExistence type="inferred from homology"/>
<comment type="cofactor">
    <cofactor evidence="1">
        <name>FAD</name>
        <dbReference type="ChEBI" id="CHEBI:57692"/>
    </cofactor>
</comment>
<dbReference type="STRING" id="1271860.SAMN05216174_10283"/>
<dbReference type="RefSeq" id="WP_091448889.1">
    <property type="nucleotide sequence ID" value="NZ_FMZZ01000002.1"/>
</dbReference>
<reference evidence="17" key="1">
    <citation type="submission" date="2016-10" db="EMBL/GenBank/DDBJ databases">
        <authorList>
            <person name="Varghese N."/>
            <person name="Submissions S."/>
        </authorList>
    </citation>
    <scope>NUCLEOTIDE SEQUENCE [LARGE SCALE GENOMIC DNA]</scope>
    <source>
        <strain evidence="17">IBRC-M 10403</strain>
    </source>
</reference>
<evidence type="ECO:0000256" key="1">
    <source>
        <dbReference type="ARBA" id="ARBA00001974"/>
    </source>
</evidence>
<dbReference type="Gene3D" id="3.50.50.60">
    <property type="entry name" value="FAD/NAD(P)-binding domain"/>
    <property type="match status" value="1"/>
</dbReference>
<evidence type="ECO:0000256" key="8">
    <source>
        <dbReference type="ARBA" id="ARBA00022857"/>
    </source>
</evidence>
<gene>
    <name evidence="16" type="ORF">SAMN05216174_10283</name>
</gene>
<dbReference type="AlphaFoldDB" id="A0A1G6LHV5"/>
<comment type="pathway">
    <text evidence="2">Siderophore biosynthesis.</text>
</comment>
<keyword evidence="6" id="KW-0285">Flavoprotein</keyword>
<dbReference type="OrthoDB" id="7527071at2"/>
<keyword evidence="9" id="KW-0560">Oxidoreductase</keyword>
<dbReference type="InterPro" id="IPR025700">
    <property type="entry name" value="Lys/Orn_oxygenase"/>
</dbReference>
<evidence type="ECO:0000256" key="15">
    <source>
        <dbReference type="ARBA" id="ARBA00048407"/>
    </source>
</evidence>
<keyword evidence="8" id="KW-0521">NADP</keyword>
<dbReference type="EMBL" id="FMZZ01000002">
    <property type="protein sequence ID" value="SDC42858.1"/>
    <property type="molecule type" value="Genomic_DNA"/>
</dbReference>
<dbReference type="Proteomes" id="UP000199501">
    <property type="component" value="Unassembled WGS sequence"/>
</dbReference>
<dbReference type="Pfam" id="PF13434">
    <property type="entry name" value="Lys_Orn_oxgnase"/>
    <property type="match status" value="1"/>
</dbReference>
<evidence type="ECO:0000256" key="13">
    <source>
        <dbReference type="ARBA" id="ARBA00032493"/>
    </source>
</evidence>
<protein>
    <recommendedName>
        <fullName evidence="5">L-lysine N6-monooxygenase MbtG</fullName>
        <ecNumber evidence="4">1.14.13.59</ecNumber>
    </recommendedName>
    <alternativeName>
        <fullName evidence="14">Lysine 6-N-hydroxylase</fullName>
    </alternativeName>
    <alternativeName>
        <fullName evidence="13">Lysine N6-hydroxylase</fullName>
    </alternativeName>
    <alternativeName>
        <fullName evidence="11">Lysine-N-oxygenase</fullName>
    </alternativeName>
    <alternativeName>
        <fullName evidence="12">Mycobactin synthase protein G</fullName>
    </alternativeName>
</protein>
<evidence type="ECO:0000256" key="12">
    <source>
        <dbReference type="ARBA" id="ARBA00031158"/>
    </source>
</evidence>
<comment type="catalytic activity">
    <reaction evidence="15">
        <text>L-lysine + NADPH + O2 = N(6)-hydroxy-L-lysine + NADP(+) + H2O</text>
        <dbReference type="Rhea" id="RHEA:23228"/>
        <dbReference type="ChEBI" id="CHEBI:15377"/>
        <dbReference type="ChEBI" id="CHEBI:15379"/>
        <dbReference type="ChEBI" id="CHEBI:32551"/>
        <dbReference type="ChEBI" id="CHEBI:57783"/>
        <dbReference type="ChEBI" id="CHEBI:57820"/>
        <dbReference type="ChEBI" id="CHEBI:58349"/>
        <dbReference type="EC" id="1.14.13.59"/>
    </reaction>
</comment>
<evidence type="ECO:0000256" key="6">
    <source>
        <dbReference type="ARBA" id="ARBA00022630"/>
    </source>
</evidence>
<keyword evidence="17" id="KW-1185">Reference proteome</keyword>
<evidence type="ECO:0000313" key="16">
    <source>
        <dbReference type="EMBL" id="SDC42858.1"/>
    </source>
</evidence>
<evidence type="ECO:0000256" key="14">
    <source>
        <dbReference type="ARBA" id="ARBA00032738"/>
    </source>
</evidence>
<dbReference type="PANTHER" id="PTHR42802">
    <property type="entry name" value="MONOOXYGENASE"/>
    <property type="match status" value="1"/>
</dbReference>
<evidence type="ECO:0000313" key="17">
    <source>
        <dbReference type="Proteomes" id="UP000199501"/>
    </source>
</evidence>
<evidence type="ECO:0000256" key="11">
    <source>
        <dbReference type="ARBA" id="ARBA00029939"/>
    </source>
</evidence>
<dbReference type="EC" id="1.14.13.59" evidence="4"/>
<name>A0A1G6LHV5_9PSEU</name>
<evidence type="ECO:0000256" key="3">
    <source>
        <dbReference type="ARBA" id="ARBA00007588"/>
    </source>
</evidence>
<comment type="similarity">
    <text evidence="3">Belongs to the lysine N(6)-hydroxylase/L-ornithine N(5)-oxygenase family.</text>
</comment>
<evidence type="ECO:0000256" key="9">
    <source>
        <dbReference type="ARBA" id="ARBA00023002"/>
    </source>
</evidence>
<evidence type="ECO:0000256" key="2">
    <source>
        <dbReference type="ARBA" id="ARBA00004924"/>
    </source>
</evidence>
<dbReference type="InterPro" id="IPR036188">
    <property type="entry name" value="FAD/NAD-bd_sf"/>
</dbReference>
<accession>A0A1G6LHV5</accession>
<organism evidence="16 17">
    <name type="scientific">Actinokineospora iranica</name>
    <dbReference type="NCBI Taxonomy" id="1271860"/>
    <lineage>
        <taxon>Bacteria</taxon>
        <taxon>Bacillati</taxon>
        <taxon>Actinomycetota</taxon>
        <taxon>Actinomycetes</taxon>
        <taxon>Pseudonocardiales</taxon>
        <taxon>Pseudonocardiaceae</taxon>
        <taxon>Actinokineospora</taxon>
    </lineage>
</organism>
<evidence type="ECO:0000256" key="7">
    <source>
        <dbReference type="ARBA" id="ARBA00022827"/>
    </source>
</evidence>
<evidence type="ECO:0000256" key="4">
    <source>
        <dbReference type="ARBA" id="ARBA00013076"/>
    </source>
</evidence>
<dbReference type="SUPFAM" id="SSF51905">
    <property type="entry name" value="FAD/NAD(P)-binding domain"/>
    <property type="match status" value="2"/>
</dbReference>
<dbReference type="PANTHER" id="PTHR42802:SF1">
    <property type="entry name" value="L-ORNITHINE N(5)-MONOOXYGENASE"/>
    <property type="match status" value="1"/>
</dbReference>
<keyword evidence="10" id="KW-0503">Monooxygenase</keyword>
<evidence type="ECO:0000256" key="10">
    <source>
        <dbReference type="ARBA" id="ARBA00023033"/>
    </source>
</evidence>
<evidence type="ECO:0000256" key="5">
    <source>
        <dbReference type="ARBA" id="ARBA00016406"/>
    </source>
</evidence>
<sequence length="432" mass="47229">MSVPLDLVGVGIGPFNLSLAALASSVEGLRARFYERRPEFRWHPGLLIDGANLQVPFLADLVSLVEPTHPLSFLSYLRERGRLFPFYFAERFHIPRAEYDDYCRWASERLPSCRFGHDVQKVRWSAEHGAFEVDVLPSGTVLSRAVVFGVGTEPVLPEPLRRLKERGSATVLHSADYLGARDELLALPDVTVVGSGQSGAEVFLDLLRRRAGGLRWIARTPAFAPMEYSKLGLEQFTPDYTRFFHGLPEATRDALVPAQWQLYKGISAETIGAIHDELYQRTVGGGWPDVTLTPGVAVVAAERAGNGVELTVRHEQQGATAALRTDAVVCATGYAERDLDVLLGPLAGERDGSGRAAVDADFRVRLRPEITGSVFVQNAERHTHGVGAPDLGLAAWRSATILNAVCGRVVHPLAERTAFTTFGLAEQGRRAT</sequence>